<dbReference type="PANTHER" id="PTHR32305:SF17">
    <property type="entry name" value="TRNA NUCLEASE WAPA"/>
    <property type="match status" value="1"/>
</dbReference>
<dbReference type="Gene3D" id="2.180.10.10">
    <property type="entry name" value="RHS repeat-associated core"/>
    <property type="match status" value="2"/>
</dbReference>
<dbReference type="PANTHER" id="PTHR32305">
    <property type="match status" value="1"/>
</dbReference>
<dbReference type="GO" id="GO:0005576">
    <property type="term" value="C:extracellular region"/>
    <property type="evidence" value="ECO:0007669"/>
    <property type="project" value="UniProtKB-SubCell"/>
</dbReference>
<gene>
    <name evidence="5" type="ORF">AOZ06_25175</name>
</gene>
<evidence type="ECO:0000313" key="5">
    <source>
        <dbReference type="EMBL" id="ALG09753.1"/>
    </source>
</evidence>
<comment type="subcellular location">
    <subcellularLocation>
        <location evidence="1">Secreted</location>
    </subcellularLocation>
</comment>
<evidence type="ECO:0000256" key="3">
    <source>
        <dbReference type="ARBA" id="ARBA00023026"/>
    </source>
</evidence>
<keyword evidence="3" id="KW-0843">Virulence</keyword>
<evidence type="ECO:0000256" key="4">
    <source>
        <dbReference type="SAM" id="MobiDB-lite"/>
    </source>
</evidence>
<evidence type="ECO:0008006" key="7">
    <source>
        <dbReference type="Google" id="ProtNLM"/>
    </source>
</evidence>
<dbReference type="STRING" id="860235.AOZ06_25175"/>
<dbReference type="InterPro" id="IPR003284">
    <property type="entry name" value="Sal_SpvB"/>
</dbReference>
<dbReference type="InterPro" id="IPR031325">
    <property type="entry name" value="RHS_repeat"/>
</dbReference>
<dbReference type="InterPro" id="IPR022385">
    <property type="entry name" value="Rhs_assc_core"/>
</dbReference>
<proteinExistence type="predicted"/>
<accession>A0A0N9I590</accession>
<dbReference type="Proteomes" id="UP000063699">
    <property type="component" value="Chromosome"/>
</dbReference>
<dbReference type="InterPro" id="IPR050708">
    <property type="entry name" value="T6SS_VgrG/RHS"/>
</dbReference>
<dbReference type="Pfam" id="PF05593">
    <property type="entry name" value="RHS_repeat"/>
    <property type="match status" value="1"/>
</dbReference>
<dbReference type="InterPro" id="IPR006530">
    <property type="entry name" value="YD"/>
</dbReference>
<sequence length="1980" mass="214145">MKVADPQKVPPVPGTTVAVKPPPANTAVAFQGAPAPVWPSATGAELSLTQAKATQAGVSPVFVAGTGAVRVQVMDQAESAKAGIAGLLVKAARTDKSTGAVSLSVDYNGFRGAYGGDWASRLRLVRPGSPDVLPQHNDTKAGRLTGQVEIGSADTVFAVTAAPEGASGTYTATSLAESGQWKVSQQTGSFSWSYPMRVPPAPGGLEPQVGLGYDSGSVDGRVPTANNQTSWLGEGWNYAAGFIERRYKGCLDDMKDGNNTVKTGDQCWFNDNATLSMGSQSGQLVRVGTTNQWRLKNDDGSKLELLTGVDNGDDNGEHWKLTTTDGTQYFFGRNKIPDGRPDTNSAWTVPVAGNHKDEPCRKDTFDASFCDQAYRWNLDYVVDTHGNTMIYTYAKEANKYARNLGKSAAPYTRGGSLLRIDYGTRAGDGSPAPAQVVFQPNDRCLPGKDCGKRTKDSWPDVPWDRQCDTATCGDRNSPAFFTTQRLASVTTQIRDGSGYKPVERWSLNHSYPLPGDGQDPALWLDSIGHEGLVGTVAKASPVTFILDPNTKTNRVNSAPDGLPLGNKHRIKYILTESGGQIDINYRKPECAAGATPAPDTNTKLCFPVRWAPDKVSPVDDWFHKYVVESIAQIDRVGGAPTQFTSYDYEDGGAWAYNNDPIVDAKYRSWSQWRGYKSVRVRQGDPRNPGNPTESATRYHYFRGMHGDKVGTGGTRSVQIAGRDDVEPLAGFLREEIAYQKLDGAELSATVTTPKVFQPSAVQGDLRAVMVKPETVATRTTLAEGPQRKTESSTTYDEYGFPKDVNDLGDLGNPDDDRCTHTSYARKLGTWQLSLVSREETVGVKCSTNPVFPRDAISDTRTYYDGKALHAEPEAGNATKVEKRVSYGTATDFVPTARSSHDRYGRVVELVDAADKKSTTKYTPDVGLATSITETNALEHTTVTQLNPAWNLPTRVEGPNKERTDTQYDGLGRTQQVWAPGRSKDDGWGATARFAYTVTPDKAPSVRTEQLKPNGNYVTSYALFDGFLRERQTQEPSPQGGRKLTDIFYDTRGLVERKNAAYFNDQSGPADSLFSPDDAKIPAQTVTRFDGAGRPVEEIFEKNNTPQWSTLTTYGGNHITVIPPAGGTPTRTYSDAKGQQTELREYTTRDTNGPSNATKRTYTKAGKLATITDAIGNVWSHSYDVAGNLIRANDPDKGETAMAYDTMDRLVKTTDARGRITVNLYDDLGRKYETREGSTTGRKLGEWSYDKIKDGELDATTRYVGTDAYVKRTTAFDAASRPTQVELVIPPIEGQALPTTFKTSTTYLPEGSTGSVTLPKIGDLEAETVLYGYSDLGLPTSTTSGAGTYVANSAYTALNELTQLQLGTGNKRVWLTKNFEEGTRRLQQSLTEREDAVSQVDRVAYRYDPNGNVTQVDSTISGADRQCYTYDGLRRLTDAWTSTQDCAAVGTAVGGAAPYWNTYEYDAVGRRKSLVQHGLSGGADTRTTTAYPAVGQPRPHAPQSVTSSGPQRIAASGDYSYDRMGNTETKPGGQSYEWDSEGQLASATVNGLKTTYVNTLDNERLVAKQDNSTTLYLASGELKLDKATKKVTATRYYLHGGEPVAARTGKNTVTYLMNDRQGTANLTVDAATLQAAKRRFDPFGLPRGTAQVNWPGERGFVSGSTDAATGLTRLGVRDYDPATGTFVSVDPVLGQDTPQQLNAYSYAVNNPATLNDATGEAPQDKPGYCVVYWGDCGFDPVLDVKVPSGRYTPQQVKRVSKAARVGYGQKPGARKGILTPIYWNKRKNKPYPVGMSPYDLFDRVNWTDKRAMSMMQQLAEMDDCTDPGRDKSARTCTSHNTIRSQARVHNDWLNKNRPKSADVAFSVCLGASAATFAAEACVAVDTQGGVGWSAGTKRVYGPGGIVPGASAGVKMSEGNISDLGGKDSGGSVPVPYYGFDASVGKSDSGKISFGASVGTLNFSGPALEVSNSVSGYFWGGR</sequence>
<organism evidence="5 6">
    <name type="scientific">Kibdelosporangium phytohabitans</name>
    <dbReference type="NCBI Taxonomy" id="860235"/>
    <lineage>
        <taxon>Bacteria</taxon>
        <taxon>Bacillati</taxon>
        <taxon>Actinomycetota</taxon>
        <taxon>Actinomycetes</taxon>
        <taxon>Pseudonocardiales</taxon>
        <taxon>Pseudonocardiaceae</taxon>
        <taxon>Kibdelosporangium</taxon>
    </lineage>
</organism>
<keyword evidence="2" id="KW-0964">Secreted</keyword>
<evidence type="ECO:0000313" key="6">
    <source>
        <dbReference type="Proteomes" id="UP000063699"/>
    </source>
</evidence>
<feature type="region of interest" description="Disordered" evidence="4">
    <location>
        <begin position="780"/>
        <end position="809"/>
    </location>
</feature>
<dbReference type="GO" id="GO:0005737">
    <property type="term" value="C:cytoplasm"/>
    <property type="evidence" value="ECO:0007669"/>
    <property type="project" value="InterPro"/>
</dbReference>
<protein>
    <recommendedName>
        <fullName evidence="7">Intein C-terminal splicing domain-containing protein</fullName>
    </recommendedName>
</protein>
<reference evidence="5 6" key="1">
    <citation type="submission" date="2015-07" db="EMBL/GenBank/DDBJ databases">
        <title>Genome sequencing of Kibdelosporangium phytohabitans.</title>
        <authorList>
            <person name="Qin S."/>
            <person name="Xing K."/>
        </authorList>
    </citation>
    <scope>NUCLEOTIDE SEQUENCE [LARGE SCALE GENOMIC DNA]</scope>
    <source>
        <strain evidence="5 6">KLBMP1111</strain>
    </source>
</reference>
<feature type="region of interest" description="Disordered" evidence="4">
    <location>
        <begin position="1491"/>
        <end position="1536"/>
    </location>
</feature>
<dbReference type="EMBL" id="CP012752">
    <property type="protein sequence ID" value="ALG09753.1"/>
    <property type="molecule type" value="Genomic_DNA"/>
</dbReference>
<dbReference type="KEGG" id="kphy:AOZ06_25175"/>
<keyword evidence="6" id="KW-1185">Reference proteome</keyword>
<dbReference type="NCBIfam" id="TIGR01643">
    <property type="entry name" value="YD_repeat_2x"/>
    <property type="match status" value="1"/>
</dbReference>
<evidence type="ECO:0000256" key="2">
    <source>
        <dbReference type="ARBA" id="ARBA00022525"/>
    </source>
</evidence>
<dbReference type="NCBIfam" id="TIGR03696">
    <property type="entry name" value="Rhs_assc_core"/>
    <property type="match status" value="1"/>
</dbReference>
<dbReference type="Pfam" id="PF03534">
    <property type="entry name" value="SpvB"/>
    <property type="match status" value="1"/>
</dbReference>
<evidence type="ECO:0000256" key="1">
    <source>
        <dbReference type="ARBA" id="ARBA00004613"/>
    </source>
</evidence>
<name>A0A0N9I590_9PSEU</name>